<name>A0A3N2RLW5_LYSEN</name>
<reference evidence="2 3" key="1">
    <citation type="submission" date="2018-10" db="EMBL/GenBank/DDBJ databases">
        <title>The genome of Lysobacter enzymogenes OH11.</title>
        <authorList>
            <person name="Liu F."/>
            <person name="Zhao Y."/>
            <person name="Qian G."/>
            <person name="Chen Y."/>
            <person name="Xu H."/>
        </authorList>
    </citation>
    <scope>NUCLEOTIDE SEQUENCE [LARGE SCALE GENOMIC DNA]</scope>
    <source>
        <strain evidence="2 3">OH11</strain>
    </source>
</reference>
<sequence length="104" mass="11490">MVRELYALSLRGLKAFAEALKIPGERSGRTRTEAFVGAALFSTLCAVTIVEVLLFAVVLLVRNHYDVLTHAQFAIGTVTMTVLLVFGRLFRAEAHRAWAQRPSS</sequence>
<evidence type="ECO:0000256" key="1">
    <source>
        <dbReference type="SAM" id="Phobius"/>
    </source>
</evidence>
<gene>
    <name evidence="2" type="ORF">D9T17_03935</name>
</gene>
<accession>A0A3N2RLW5</accession>
<proteinExistence type="predicted"/>
<protein>
    <submittedName>
        <fullName evidence="2">Uncharacterized protein</fullName>
    </submittedName>
</protein>
<dbReference type="AlphaFoldDB" id="A0A3N2RLW5"/>
<keyword evidence="1" id="KW-1133">Transmembrane helix</keyword>
<dbReference type="Proteomes" id="UP000275910">
    <property type="component" value="Unassembled WGS sequence"/>
</dbReference>
<feature type="transmembrane region" description="Helical" evidence="1">
    <location>
        <begin position="35"/>
        <end position="61"/>
    </location>
</feature>
<evidence type="ECO:0000313" key="3">
    <source>
        <dbReference type="Proteomes" id="UP000275910"/>
    </source>
</evidence>
<evidence type="ECO:0000313" key="2">
    <source>
        <dbReference type="EMBL" id="ROU08447.1"/>
    </source>
</evidence>
<feature type="transmembrane region" description="Helical" evidence="1">
    <location>
        <begin position="67"/>
        <end position="86"/>
    </location>
</feature>
<comment type="caution">
    <text evidence="2">The sequence shown here is derived from an EMBL/GenBank/DDBJ whole genome shotgun (WGS) entry which is preliminary data.</text>
</comment>
<keyword evidence="1" id="KW-0812">Transmembrane</keyword>
<keyword evidence="1" id="KW-0472">Membrane</keyword>
<organism evidence="2 3">
    <name type="scientific">Lysobacter enzymogenes</name>
    <dbReference type="NCBI Taxonomy" id="69"/>
    <lineage>
        <taxon>Bacteria</taxon>
        <taxon>Pseudomonadati</taxon>
        <taxon>Pseudomonadota</taxon>
        <taxon>Gammaproteobacteria</taxon>
        <taxon>Lysobacterales</taxon>
        <taxon>Lysobacteraceae</taxon>
        <taxon>Lysobacter</taxon>
    </lineage>
</organism>
<dbReference type="EMBL" id="RCTY01000012">
    <property type="protein sequence ID" value="ROU08447.1"/>
    <property type="molecule type" value="Genomic_DNA"/>
</dbReference>